<sequence length="80" mass="9080">KGGITQDCSKTPAIATIDEFRFQQQVEKVLVGLVLPLLQSSVQVRHPLLTSFRSRNITERFSHFFERGDNCSCKNLEEQG</sequence>
<evidence type="ECO:0000313" key="1">
    <source>
        <dbReference type="EMBL" id="KAA6384527.1"/>
    </source>
</evidence>
<dbReference type="Proteomes" id="UP000324800">
    <property type="component" value="Unassembled WGS sequence"/>
</dbReference>
<dbReference type="EMBL" id="SNRW01005715">
    <property type="protein sequence ID" value="KAA6384527.1"/>
    <property type="molecule type" value="Genomic_DNA"/>
</dbReference>
<protein>
    <submittedName>
        <fullName evidence="1">Uncharacterized protein</fullName>
    </submittedName>
</protein>
<dbReference type="AlphaFoldDB" id="A0A5J4VPF3"/>
<reference evidence="1 2" key="1">
    <citation type="submission" date="2019-03" db="EMBL/GenBank/DDBJ databases">
        <title>Single cell metagenomics reveals metabolic interactions within the superorganism composed of flagellate Streblomastix strix and complex community of Bacteroidetes bacteria on its surface.</title>
        <authorList>
            <person name="Treitli S.C."/>
            <person name="Kolisko M."/>
            <person name="Husnik F."/>
            <person name="Keeling P."/>
            <person name="Hampl V."/>
        </authorList>
    </citation>
    <scope>NUCLEOTIDE SEQUENCE [LARGE SCALE GENOMIC DNA]</scope>
    <source>
        <strain evidence="1">ST1C</strain>
    </source>
</reference>
<organism evidence="1 2">
    <name type="scientific">Streblomastix strix</name>
    <dbReference type="NCBI Taxonomy" id="222440"/>
    <lineage>
        <taxon>Eukaryota</taxon>
        <taxon>Metamonada</taxon>
        <taxon>Preaxostyla</taxon>
        <taxon>Oxymonadida</taxon>
        <taxon>Streblomastigidae</taxon>
        <taxon>Streblomastix</taxon>
    </lineage>
</organism>
<evidence type="ECO:0000313" key="2">
    <source>
        <dbReference type="Proteomes" id="UP000324800"/>
    </source>
</evidence>
<proteinExistence type="predicted"/>
<accession>A0A5J4VPF3</accession>
<name>A0A5J4VPF3_9EUKA</name>
<feature type="non-terminal residue" evidence="1">
    <location>
        <position position="1"/>
    </location>
</feature>
<comment type="caution">
    <text evidence="1">The sequence shown here is derived from an EMBL/GenBank/DDBJ whole genome shotgun (WGS) entry which is preliminary data.</text>
</comment>
<gene>
    <name evidence="1" type="ORF">EZS28_019944</name>
</gene>